<dbReference type="OrthoDB" id="42691at2157"/>
<dbReference type="EMBL" id="CP001742">
    <property type="protein sequence ID" value="ADL19812.1"/>
    <property type="molecule type" value="Genomic_DNA"/>
</dbReference>
<sequence>MLSISSELLGFLRLREGTVEVIDRAPPSDEQLVGLVKEAMEREKSLVSGLRLGDDMKYAIDVGLTNASSGLLYPAEVAVRFFLERGSLCLIASRTTELYIKALRERAWHAMVDDGYIVRSGPEAVGRVKKLSGRKSLEGDAIFLAGKPVCERHLKWPEYSKPIEELPLEKKYLKATLDTRKRKKGSAIRCAFCNREARYFTLPMIKASALVFIASYLAGLNPEGPMELYSNLSRVLHPYGFSWLRPEAAFTVWARDMLTAAFYVNSMLGFPLPRVSPRKAPAEAALEQLLSISDTDEASNAPA</sequence>
<dbReference type="HOGENOM" id="CLU_1014107_0_0_2"/>
<dbReference type="InParanoid" id="D9PZ25"/>
<reference evidence="1 2" key="1">
    <citation type="journal article" date="2010" name="Appl. Environ. Microbiol.">
        <title>The genome sequence of the crenarchaeon Acidilobus saccharovorans supports a new order, Acidilobales, and suggests an important ecological role in terrestrial acidic hot springs.</title>
        <authorList>
            <person name="Mardanov A.V."/>
            <person name="Svetlitchnyi V.A."/>
            <person name="Beletsky A.V."/>
            <person name="Prokofeva M.I."/>
            <person name="Bonch-Osmolovskaya E.A."/>
            <person name="Ravin N.V."/>
            <person name="Skryabin K.G."/>
        </authorList>
    </citation>
    <scope>NUCLEOTIDE SEQUENCE [LARGE SCALE GENOMIC DNA]</scope>
    <source>
        <strain evidence="2">DSM 16705 / JCM 18335 / VKM B-2471 / 345-15</strain>
    </source>
</reference>
<dbReference type="GeneID" id="9499664"/>
<evidence type="ECO:0000313" key="2">
    <source>
        <dbReference type="Proteomes" id="UP000000346"/>
    </source>
</evidence>
<dbReference type="STRING" id="666510.ASAC_1407"/>
<evidence type="ECO:0000313" key="1">
    <source>
        <dbReference type="EMBL" id="ADL19812.1"/>
    </source>
</evidence>
<organism evidence="1 2">
    <name type="scientific">Acidilobus saccharovorans (strain DSM 16705 / JCM 18335 / VKM B-2471 / 345-15)</name>
    <dbReference type="NCBI Taxonomy" id="666510"/>
    <lineage>
        <taxon>Archaea</taxon>
        <taxon>Thermoproteota</taxon>
        <taxon>Thermoprotei</taxon>
        <taxon>Acidilobales</taxon>
        <taxon>Acidilobaceae</taxon>
        <taxon>Acidilobus</taxon>
    </lineage>
</organism>
<dbReference type="RefSeq" id="WP_013267324.1">
    <property type="nucleotide sequence ID" value="NC_014374.1"/>
</dbReference>
<dbReference type="Proteomes" id="UP000000346">
    <property type="component" value="Chromosome"/>
</dbReference>
<gene>
    <name evidence="1" type="ordered locus">ASAC_1407</name>
</gene>
<accession>D9PZ25</accession>
<name>D9PZ25_ACIS3</name>
<proteinExistence type="predicted"/>
<dbReference type="KEGG" id="asc:ASAC_1407"/>
<keyword evidence="2" id="KW-1185">Reference proteome</keyword>
<dbReference type="eggNOG" id="arCOG06975">
    <property type="taxonomic scope" value="Archaea"/>
</dbReference>
<protein>
    <submittedName>
        <fullName evidence="1">Uncharacterized protein</fullName>
    </submittedName>
</protein>
<dbReference type="AlphaFoldDB" id="D9PZ25"/>